<sequence length="1027" mass="110742">MAIFTTILNLLKKNPVTDGADTFNIQTMMNDNWDKIDAALGMVGVRADVRAATTSNIMLSGLLTVDGVVLAGGERVLVKNQTTGSENGVYTASSGAWTRAADADSSGKIASGISVYVAEGSVNAGTGWVMSNTGVVTLGTTALTFVQKTGPGAATDAVIGKRTIDDSVAVGSTDTDTPTNLLSKMGAQLRAVTGEKDWYTPPATSLATLEDEVLASTPPTTITLKPGVNVYNASRTSRVDSIRMSGRTLVNLLGRDGNCEELSKWGVYQVSQALDSTNKTLGINSIRLTINTGFTSGSTGQIASSAFTMNAGKYYVAIVDIKNGSATNGSFYIFNGPSASKGINTITSTDKFNPAWRAYAPISTYSNCTMVFGISGIPGQTANFDGARVFEISASEYATLDGMITSQIAAMYPYVDDIKHVNAVYVDNPGRNLLPPFTEWQRINFNALIIDNYKLSHTKTGNAVAESSSSPQISVVPSTTYSLNSGGARMRIYESFDGKSYSRIKDISGKDTFITSSTTKYIIIETFLIDSEIGTFVWEDPILNIGASVQSFYPQLPSRLSLPDVNLRSNLDGTVADQLYSDGQGRPRVVRRFRETLLDGSISVSWALDNYSGFKRVKFTAAPFLEAYVAGKASLVKYDGKSIPNLDTTLNADSFALSGDGTFYVSIPAADSGWGDNFKPSAEEIKAYFNGWVMYNFATGDASQKYNDSGTKGWAYRASWYSGSPTPGNMIGGTTILPTDYAPGYGPKGYFTPYRLIYQLAQSTDEPINYEGDLVMHEGPNQIEVGTGIVVREFAQVFGDRYVNAINASPPSRTKYRPERFLTFFQNDFRDFKWVQKGPLVLNGEDYVYGEALSPINREAMYSVTYLTKERHALGIAPVNITGQCAYNLKGTVDILSSGISSVNSIISTLQSTKAQKQQPQWIAPTLLNGWVNESYFSSVGYYKDDLGIVHLRGLIKAGNTESGKVLLRLPKGYIPAASTALPVISSDGMSAYAGTLNIFTDGTLNIGFGIRNVWLSLEGLTFRTEG</sequence>
<reference evidence="1 2" key="1">
    <citation type="submission" date="2020-08" db="EMBL/GenBank/DDBJ databases">
        <title>Cohnella phylogeny.</title>
        <authorList>
            <person name="Dunlap C."/>
        </authorList>
    </citation>
    <scope>NUCLEOTIDE SEQUENCE [LARGE SCALE GENOMIC DNA]</scope>
    <source>
        <strain evidence="1 2">DSM 28246</strain>
    </source>
</reference>
<gene>
    <name evidence="1" type="ORF">H7C19_27850</name>
</gene>
<keyword evidence="2" id="KW-1185">Reference proteome</keyword>
<protein>
    <submittedName>
        <fullName evidence="1">Uncharacterized protein</fullName>
    </submittedName>
</protein>
<evidence type="ECO:0000313" key="2">
    <source>
        <dbReference type="Proteomes" id="UP000547209"/>
    </source>
</evidence>
<organism evidence="1 2">
    <name type="scientific">Cohnella nanjingensis</name>
    <dbReference type="NCBI Taxonomy" id="1387779"/>
    <lineage>
        <taxon>Bacteria</taxon>
        <taxon>Bacillati</taxon>
        <taxon>Bacillota</taxon>
        <taxon>Bacilli</taxon>
        <taxon>Bacillales</taxon>
        <taxon>Paenibacillaceae</taxon>
        <taxon>Cohnella</taxon>
    </lineage>
</organism>
<dbReference type="EMBL" id="JACJVP010000047">
    <property type="protein sequence ID" value="MBB6674502.1"/>
    <property type="molecule type" value="Genomic_DNA"/>
</dbReference>
<name>A0A7X0RVN5_9BACL</name>
<dbReference type="Proteomes" id="UP000547209">
    <property type="component" value="Unassembled WGS sequence"/>
</dbReference>
<evidence type="ECO:0000313" key="1">
    <source>
        <dbReference type="EMBL" id="MBB6674502.1"/>
    </source>
</evidence>
<dbReference type="AlphaFoldDB" id="A0A7X0RVN5"/>
<accession>A0A7X0RVN5</accession>
<comment type="caution">
    <text evidence="1">The sequence shown here is derived from an EMBL/GenBank/DDBJ whole genome shotgun (WGS) entry which is preliminary data.</text>
</comment>
<proteinExistence type="predicted"/>
<dbReference type="RefSeq" id="WP_185672359.1">
    <property type="nucleotide sequence ID" value="NZ_JACJVP010000047.1"/>
</dbReference>